<evidence type="ECO:0000313" key="2">
    <source>
        <dbReference type="EMBL" id="KAF8909259.1"/>
    </source>
</evidence>
<gene>
    <name evidence="2" type="ORF">CPB84DRAFT_1496475</name>
</gene>
<feature type="compositionally biased region" description="Basic residues" evidence="1">
    <location>
        <begin position="342"/>
        <end position="355"/>
    </location>
</feature>
<dbReference type="EMBL" id="JADNYJ010000009">
    <property type="protein sequence ID" value="KAF8909259.1"/>
    <property type="molecule type" value="Genomic_DNA"/>
</dbReference>
<dbReference type="AlphaFoldDB" id="A0A9P5NY07"/>
<reference evidence="2" key="1">
    <citation type="submission" date="2020-11" db="EMBL/GenBank/DDBJ databases">
        <authorList>
            <consortium name="DOE Joint Genome Institute"/>
            <person name="Ahrendt S."/>
            <person name="Riley R."/>
            <person name="Andreopoulos W."/>
            <person name="LaButti K."/>
            <person name="Pangilinan J."/>
            <person name="Ruiz-duenas F.J."/>
            <person name="Barrasa J.M."/>
            <person name="Sanchez-Garcia M."/>
            <person name="Camarero S."/>
            <person name="Miyauchi S."/>
            <person name="Serrano A."/>
            <person name="Linde D."/>
            <person name="Babiker R."/>
            <person name="Drula E."/>
            <person name="Ayuso-Fernandez I."/>
            <person name="Pacheco R."/>
            <person name="Padilla G."/>
            <person name="Ferreira P."/>
            <person name="Barriuso J."/>
            <person name="Kellner H."/>
            <person name="Castanera R."/>
            <person name="Alfaro M."/>
            <person name="Ramirez L."/>
            <person name="Pisabarro A.G."/>
            <person name="Kuo A."/>
            <person name="Tritt A."/>
            <person name="Lipzen A."/>
            <person name="He G."/>
            <person name="Yan M."/>
            <person name="Ng V."/>
            <person name="Cullen D."/>
            <person name="Martin F."/>
            <person name="Rosso M.-N."/>
            <person name="Henrissat B."/>
            <person name="Hibbett D."/>
            <person name="Martinez A.T."/>
            <person name="Grigoriev I.V."/>
        </authorList>
    </citation>
    <scope>NUCLEOTIDE SEQUENCE</scope>
    <source>
        <strain evidence="2">AH 44721</strain>
    </source>
</reference>
<dbReference type="Proteomes" id="UP000724874">
    <property type="component" value="Unassembled WGS sequence"/>
</dbReference>
<accession>A0A9P5NY07</accession>
<comment type="caution">
    <text evidence="2">The sequence shown here is derived from an EMBL/GenBank/DDBJ whole genome shotgun (WGS) entry which is preliminary data.</text>
</comment>
<name>A0A9P5NY07_GYMJU</name>
<feature type="compositionally biased region" description="Low complexity" evidence="1">
    <location>
        <begin position="29"/>
        <end position="59"/>
    </location>
</feature>
<organism evidence="2 3">
    <name type="scientific">Gymnopilus junonius</name>
    <name type="common">Spectacular rustgill mushroom</name>
    <name type="synonym">Gymnopilus spectabilis subsp. junonius</name>
    <dbReference type="NCBI Taxonomy" id="109634"/>
    <lineage>
        <taxon>Eukaryota</taxon>
        <taxon>Fungi</taxon>
        <taxon>Dikarya</taxon>
        <taxon>Basidiomycota</taxon>
        <taxon>Agaricomycotina</taxon>
        <taxon>Agaricomycetes</taxon>
        <taxon>Agaricomycetidae</taxon>
        <taxon>Agaricales</taxon>
        <taxon>Agaricineae</taxon>
        <taxon>Hymenogastraceae</taxon>
        <taxon>Gymnopilus</taxon>
    </lineage>
</organism>
<feature type="compositionally biased region" description="Low complexity" evidence="1">
    <location>
        <begin position="154"/>
        <end position="163"/>
    </location>
</feature>
<feature type="region of interest" description="Disordered" evidence="1">
    <location>
        <begin position="1"/>
        <end position="65"/>
    </location>
</feature>
<feature type="compositionally biased region" description="Low complexity" evidence="1">
    <location>
        <begin position="129"/>
        <end position="141"/>
    </location>
</feature>
<feature type="region of interest" description="Disordered" evidence="1">
    <location>
        <begin position="332"/>
        <end position="357"/>
    </location>
</feature>
<feature type="region of interest" description="Disordered" evidence="1">
    <location>
        <begin position="109"/>
        <end position="167"/>
    </location>
</feature>
<dbReference type="OrthoDB" id="3204217at2759"/>
<evidence type="ECO:0000256" key="1">
    <source>
        <dbReference type="SAM" id="MobiDB-lite"/>
    </source>
</evidence>
<keyword evidence="3" id="KW-1185">Reference proteome</keyword>
<evidence type="ECO:0000313" key="3">
    <source>
        <dbReference type="Proteomes" id="UP000724874"/>
    </source>
</evidence>
<sequence>MPPHIIKHQQTAAQKKLARPRGLWKARGTQSSTTQSSHALSSYSNSSSNSSSSGTTYSTHSRRSPTPAILALSSEYPASQLRHPRPLHPANGNASDYFQDYYYSSSDDSSYSSRASSPVDTPHQHHHSSVTSSSLSTTPFSNALIRPRKRRRVSSTTTPPTSVNSCCSECDAEREEEQVIYWDYSRSRACAPAHPSHPSSNSCCGIEEDKDKDNASTILSVESKWTMRSKLMDTSSIGLGIRDQPQTSFMPVVGLEYDDYVVQSPPVPPGPKASFDLEDWEDLKELFAKTAEMYETNPPEEVLPLLRGVIHECHRFMLAFPDPSVLYTVPPHGDEPESGIHAHGHGHHHHHRQPQHHLYYHDKGKNREMAIPIPGNWNNMDDPPLCTLLNRERVRFKQIRLWTLHPPHPSSLHRLPT</sequence>
<proteinExistence type="predicted"/>
<protein>
    <submittedName>
        <fullName evidence="2">Uncharacterized protein</fullName>
    </submittedName>
</protein>